<protein>
    <submittedName>
        <fullName evidence="2">Uncharacterized protein</fullName>
    </submittedName>
</protein>
<proteinExistence type="predicted"/>
<reference evidence="2 3" key="1">
    <citation type="journal article" date="2020" name="mSystems">
        <title>Defining Genomic and Predicted Metabolic Features of the Acetobacterium Genus.</title>
        <authorList>
            <person name="Ross D.E."/>
            <person name="Marshall C.W."/>
            <person name="Gulliver D."/>
            <person name="May H.D."/>
            <person name="Norman R.S."/>
        </authorList>
    </citation>
    <scope>NUCLEOTIDE SEQUENCE [LARGE SCALE GENOMIC DNA]</scope>
    <source>
        <strain evidence="2 3">DSM 9173</strain>
    </source>
</reference>
<accession>A0ABR6WJ34</accession>
<sequence length="314" mass="36771">MSTKSDQFTLNELRDKSQKTTSEIPFKKKFLGGYNAKQVLEYIETLSDNLHSAEGSFKNRLDEYASMTAMLKQERDQYGEMFNVCKNSKMEMQDQIDHLTKENEKLNNEIVELNQNNDSAENDQMYEKIAAQNLEMQIKLNEYRNYEQECIQLKDQLDQLKLMIQDLNDELENYAKNDGPQENLEKVLAENEILKKQYEEVVHERSVLLAEKNMLAELNIRASDSLQEAKEKNKELVDIPIKTKLKTRKMIAEFESRAYEYSQNHQKNIDEISETIKKALGILKYEKEDIDLLIKKPLEDSGFLVVEEELSKSE</sequence>
<evidence type="ECO:0000313" key="3">
    <source>
        <dbReference type="Proteomes" id="UP000653358"/>
    </source>
</evidence>
<gene>
    <name evidence="2" type="ORF">GH807_05505</name>
</gene>
<dbReference type="Proteomes" id="UP000653358">
    <property type="component" value="Unassembled WGS sequence"/>
</dbReference>
<evidence type="ECO:0000313" key="2">
    <source>
        <dbReference type="EMBL" id="MBC3796508.1"/>
    </source>
</evidence>
<evidence type="ECO:0000256" key="1">
    <source>
        <dbReference type="SAM" id="Coils"/>
    </source>
</evidence>
<comment type="caution">
    <text evidence="2">The sequence shown here is derived from an EMBL/GenBank/DDBJ whole genome shotgun (WGS) entry which is preliminary data.</text>
</comment>
<name>A0ABR6WJ34_9FIRM</name>
<organism evidence="2 3">
    <name type="scientific">Acetobacterium tundrae</name>
    <dbReference type="NCBI Taxonomy" id="132932"/>
    <lineage>
        <taxon>Bacteria</taxon>
        <taxon>Bacillati</taxon>
        <taxon>Bacillota</taxon>
        <taxon>Clostridia</taxon>
        <taxon>Eubacteriales</taxon>
        <taxon>Eubacteriaceae</taxon>
        <taxon>Acetobacterium</taxon>
    </lineage>
</organism>
<dbReference type="EMBL" id="WJBB01000005">
    <property type="protein sequence ID" value="MBC3796508.1"/>
    <property type="molecule type" value="Genomic_DNA"/>
</dbReference>
<keyword evidence="1" id="KW-0175">Coiled coil</keyword>
<dbReference type="RefSeq" id="WP_148602285.1">
    <property type="nucleotide sequence ID" value="NZ_RXYB01000002.1"/>
</dbReference>
<feature type="coiled-coil region" evidence="1">
    <location>
        <begin position="89"/>
        <end position="235"/>
    </location>
</feature>
<keyword evidence="3" id="KW-1185">Reference proteome</keyword>